<dbReference type="InterPro" id="IPR050816">
    <property type="entry name" value="Flavin-dep_Halogenase_NPB"/>
</dbReference>
<dbReference type="InterPro" id="IPR036188">
    <property type="entry name" value="FAD/NAD-bd_sf"/>
</dbReference>
<evidence type="ECO:0000256" key="2">
    <source>
        <dbReference type="ARBA" id="ARBA00038396"/>
    </source>
</evidence>
<dbReference type="GO" id="GO:0016491">
    <property type="term" value="F:oxidoreductase activity"/>
    <property type="evidence" value="ECO:0007669"/>
    <property type="project" value="UniProtKB-KW"/>
</dbReference>
<keyword evidence="1 3" id="KW-0560">Oxidoreductase</keyword>
<evidence type="ECO:0000313" key="3">
    <source>
        <dbReference type="EMBL" id="MBB6471016.1"/>
    </source>
</evidence>
<name>A0A7X0I9D5_9ACTN</name>
<accession>A0A7X0I9D5</accession>
<dbReference type="Proteomes" id="UP000555564">
    <property type="component" value="Unassembled WGS sequence"/>
</dbReference>
<evidence type="ECO:0000313" key="4">
    <source>
        <dbReference type="Proteomes" id="UP000555564"/>
    </source>
</evidence>
<dbReference type="Gene3D" id="3.50.50.60">
    <property type="entry name" value="FAD/NAD(P)-binding domain"/>
    <property type="match status" value="1"/>
</dbReference>
<reference evidence="3 4" key="1">
    <citation type="submission" date="2020-08" db="EMBL/GenBank/DDBJ databases">
        <title>Sequencing the genomes of 1000 actinobacteria strains.</title>
        <authorList>
            <person name="Klenk H.-P."/>
        </authorList>
    </citation>
    <scope>NUCLEOTIDE SEQUENCE [LARGE SCALE GENOMIC DNA]</scope>
    <source>
        <strain evidence="3 4">DSM 44936</strain>
    </source>
</reference>
<keyword evidence="4" id="KW-1185">Reference proteome</keyword>
<dbReference type="AlphaFoldDB" id="A0A7X0I9D5"/>
<gene>
    <name evidence="3" type="ORF">BJ992_000447</name>
</gene>
<comment type="caution">
    <text evidence="3">The sequence shown here is derived from an EMBL/GenBank/DDBJ whole genome shotgun (WGS) entry which is preliminary data.</text>
</comment>
<dbReference type="EMBL" id="JACHIU010000001">
    <property type="protein sequence ID" value="MBB6471016.1"/>
    <property type="molecule type" value="Genomic_DNA"/>
</dbReference>
<comment type="similarity">
    <text evidence="2">Belongs to the flavin-dependent halogenase family. Bacterial tryptophan halogenase subfamily.</text>
</comment>
<dbReference type="RefSeq" id="WP_221474651.1">
    <property type="nucleotide sequence ID" value="NZ_BAAALO010000060.1"/>
</dbReference>
<dbReference type="PANTHER" id="PTHR43747:SF5">
    <property type="entry name" value="FAD-BINDING DOMAIN-CONTAINING PROTEIN"/>
    <property type="match status" value="1"/>
</dbReference>
<dbReference type="SUPFAM" id="SSF51905">
    <property type="entry name" value="FAD/NAD(P)-binding domain"/>
    <property type="match status" value="1"/>
</dbReference>
<sequence>MAVADRAIRYDVAVLGAHLGGCLLAAVLARHGLRVLLVDAPSDSDEFAGETTVPYTAEVFFTMARRFGMPELAGFGLTSALPSEVRRSSGVKRSLGFLYHREGHEHDPALAVQFNVPGEHAEWHPYRPHVDRYAYLLALRYGAVAPPQRPVLADVRVGEEEVNVLLRDGSLHHARFVVDGAGAGSPLSDRLGAEDEIPRLRLRSRLLATHMQGVTPFEECVRLEDYGQATPWSKGTLTHVFPGAWVQVAHFDNGEDPVNPLASVVASVDPVRYADLPADPEDAFRELIGRFPSLARSFSNAIACRPWTSARRWQRTAGTTAGERWFLWDRTAARNDFLLSRDVTMTAEMVHALAPALIEAAAGDDWTGHVRPVAVFQERLVDFHDRLLTAARAATEDFRLWNAYSRVWLLWSMLSALSLKSARNDCLARGRWDGVRGHHGHAFWFAPPKGLNRLLSQVFEEFGEVEAGTRSAGAAAGRVFALLREAPFVPPVYRFADPKARYYHFSAARRLRMMLWSKTTAPVEFRRMMTKENLTSVQPDALH</sequence>
<dbReference type="PANTHER" id="PTHR43747">
    <property type="entry name" value="FAD-BINDING PROTEIN"/>
    <property type="match status" value="1"/>
</dbReference>
<organism evidence="3 4">
    <name type="scientific">Sphaerisporangium rubeum</name>
    <dbReference type="NCBI Taxonomy" id="321317"/>
    <lineage>
        <taxon>Bacteria</taxon>
        <taxon>Bacillati</taxon>
        <taxon>Actinomycetota</taxon>
        <taxon>Actinomycetes</taxon>
        <taxon>Streptosporangiales</taxon>
        <taxon>Streptosporangiaceae</taxon>
        <taxon>Sphaerisporangium</taxon>
    </lineage>
</organism>
<protein>
    <submittedName>
        <fullName evidence="3">FADH2 O2-dependent halogenase</fullName>
        <ecNumber evidence="3">1.14.14.-</ecNumber>
    </submittedName>
</protein>
<dbReference type="EC" id="1.14.14.-" evidence="3"/>
<proteinExistence type="inferred from homology"/>
<evidence type="ECO:0000256" key="1">
    <source>
        <dbReference type="ARBA" id="ARBA00023002"/>
    </source>
</evidence>